<dbReference type="PROSITE" id="PS00893">
    <property type="entry name" value="NUDIX_BOX"/>
    <property type="match status" value="1"/>
</dbReference>
<dbReference type="EMBL" id="SRJC01000004">
    <property type="protein sequence ID" value="TGB02028.1"/>
    <property type="molecule type" value="Genomic_DNA"/>
</dbReference>
<keyword evidence="2 3" id="KW-0378">Hydrolase</keyword>
<proteinExistence type="inferred from homology"/>
<dbReference type="PRINTS" id="PR00502">
    <property type="entry name" value="NUDIXFAMILY"/>
</dbReference>
<dbReference type="PANTHER" id="PTHR43046:SF2">
    <property type="entry name" value="8-OXO-DGTP DIPHOSPHATASE-RELATED"/>
    <property type="match status" value="1"/>
</dbReference>
<dbReference type="PROSITE" id="PS51462">
    <property type="entry name" value="NUDIX"/>
    <property type="match status" value="1"/>
</dbReference>
<sequence>MKMEGEERMEYIQEIRSKIGTRPLIIVGSTVLVHDEQERVLFQLRSDTEEWGLPGGAMEPGESLEETAGRELWEETGLQASEFTLLGTLSGEEFYFQYPNGDEVYNVIAVFRADQTKGKLSVSNAESEALRFFSIDALPSPLDERAKLVLEAVNT</sequence>
<keyword evidence="6" id="KW-1185">Reference proteome</keyword>
<evidence type="ECO:0000313" key="5">
    <source>
        <dbReference type="EMBL" id="TGB02028.1"/>
    </source>
</evidence>
<dbReference type="InterPro" id="IPR015797">
    <property type="entry name" value="NUDIX_hydrolase-like_dom_sf"/>
</dbReference>
<comment type="similarity">
    <text evidence="3">Belongs to the Nudix hydrolase family.</text>
</comment>
<evidence type="ECO:0000259" key="4">
    <source>
        <dbReference type="PROSITE" id="PS51462"/>
    </source>
</evidence>
<organism evidence="5 6">
    <name type="scientific">Halobacillus salinus</name>
    <dbReference type="NCBI Taxonomy" id="192814"/>
    <lineage>
        <taxon>Bacteria</taxon>
        <taxon>Bacillati</taxon>
        <taxon>Bacillota</taxon>
        <taxon>Bacilli</taxon>
        <taxon>Bacillales</taxon>
        <taxon>Bacillaceae</taxon>
        <taxon>Halobacillus</taxon>
    </lineage>
</organism>
<dbReference type="Pfam" id="PF00293">
    <property type="entry name" value="NUDIX"/>
    <property type="match status" value="1"/>
</dbReference>
<reference evidence="5 6" key="1">
    <citation type="journal article" date="2003" name="Int. J. Syst. Evol. Microbiol.">
        <title>Halobacillus salinus sp. nov., isolated from a salt lake on the coast of the East Sea in Korea.</title>
        <authorList>
            <person name="Yoon J.H."/>
            <person name="Kang K.H."/>
            <person name="Park Y.H."/>
        </authorList>
    </citation>
    <scope>NUCLEOTIDE SEQUENCE [LARGE SCALE GENOMIC DNA]</scope>
    <source>
        <strain evidence="5 6">HSL-3</strain>
    </source>
</reference>
<evidence type="ECO:0000256" key="3">
    <source>
        <dbReference type="RuleBase" id="RU003476"/>
    </source>
</evidence>
<evidence type="ECO:0000313" key="6">
    <source>
        <dbReference type="Proteomes" id="UP000297982"/>
    </source>
</evidence>
<dbReference type="Gene3D" id="3.90.79.10">
    <property type="entry name" value="Nucleoside Triphosphate Pyrophosphohydrolase"/>
    <property type="match status" value="1"/>
</dbReference>
<dbReference type="GO" id="GO:0016787">
    <property type="term" value="F:hydrolase activity"/>
    <property type="evidence" value="ECO:0007669"/>
    <property type="project" value="UniProtKB-KW"/>
</dbReference>
<evidence type="ECO:0000256" key="2">
    <source>
        <dbReference type="ARBA" id="ARBA00022801"/>
    </source>
</evidence>
<dbReference type="Proteomes" id="UP000297982">
    <property type="component" value="Unassembled WGS sequence"/>
</dbReference>
<evidence type="ECO:0000256" key="1">
    <source>
        <dbReference type="ARBA" id="ARBA00001946"/>
    </source>
</evidence>
<gene>
    <name evidence="5" type="ORF">E4663_15465</name>
</gene>
<dbReference type="CDD" id="cd04677">
    <property type="entry name" value="NUDIX_Hydrolase"/>
    <property type="match status" value="1"/>
</dbReference>
<protein>
    <submittedName>
        <fullName evidence="5">NUDIX domain-containing protein</fullName>
    </submittedName>
</protein>
<comment type="caution">
    <text evidence="5">The sequence shown here is derived from an EMBL/GenBank/DDBJ whole genome shotgun (WGS) entry which is preliminary data.</text>
</comment>
<feature type="domain" description="Nudix hydrolase" evidence="4">
    <location>
        <begin position="23"/>
        <end position="155"/>
    </location>
</feature>
<dbReference type="SUPFAM" id="SSF55811">
    <property type="entry name" value="Nudix"/>
    <property type="match status" value="1"/>
</dbReference>
<dbReference type="STRING" id="192814.GCA_900166575_03879"/>
<accession>A0A4Z0GZV3</accession>
<dbReference type="PANTHER" id="PTHR43046">
    <property type="entry name" value="GDP-MANNOSE MANNOSYL HYDROLASE"/>
    <property type="match status" value="1"/>
</dbReference>
<dbReference type="InterPro" id="IPR020084">
    <property type="entry name" value="NUDIX_hydrolase_CS"/>
</dbReference>
<dbReference type="AlphaFoldDB" id="A0A4Z0GZV3"/>
<name>A0A4Z0GZV3_9BACI</name>
<dbReference type="InterPro" id="IPR000086">
    <property type="entry name" value="NUDIX_hydrolase_dom"/>
</dbReference>
<comment type="cofactor">
    <cofactor evidence="1">
        <name>Mg(2+)</name>
        <dbReference type="ChEBI" id="CHEBI:18420"/>
    </cofactor>
</comment>
<dbReference type="InterPro" id="IPR020476">
    <property type="entry name" value="Nudix_hydrolase"/>
</dbReference>